<keyword evidence="8" id="KW-0378">Hydrolase</keyword>
<dbReference type="NCBIfam" id="TIGR00614">
    <property type="entry name" value="recQ_fam"/>
    <property type="match status" value="1"/>
</dbReference>
<dbReference type="SUPFAM" id="SSF52540">
    <property type="entry name" value="P-loop containing nucleoside triphosphate hydrolases"/>
    <property type="match status" value="1"/>
</dbReference>
<evidence type="ECO:0000256" key="22">
    <source>
        <dbReference type="ARBA" id="ARBA00076271"/>
    </source>
</evidence>
<evidence type="ECO:0000256" key="21">
    <source>
        <dbReference type="ARBA" id="ARBA00076065"/>
    </source>
</evidence>
<dbReference type="GO" id="GO:0007131">
    <property type="term" value="P:reciprocal meiotic recombination"/>
    <property type="evidence" value="ECO:0007669"/>
    <property type="project" value="UniProtKB-ARBA"/>
</dbReference>
<keyword evidence="28" id="KW-1185">Reference proteome</keyword>
<evidence type="ECO:0000259" key="25">
    <source>
        <dbReference type="PROSITE" id="PS51192"/>
    </source>
</evidence>
<dbReference type="InterPro" id="IPR002121">
    <property type="entry name" value="HRDC_dom"/>
</dbReference>
<dbReference type="SMART" id="SM00487">
    <property type="entry name" value="DEXDc"/>
    <property type="match status" value="1"/>
</dbReference>
<comment type="catalytic activity">
    <reaction evidence="16">
        <text>Couples ATP hydrolysis with the unwinding of duplex DNA by translocating in the 3'-5' direction.</text>
        <dbReference type="EC" id="5.6.2.4"/>
    </reaction>
</comment>
<name>A0A9J6BTW2_POLVA</name>
<dbReference type="Gene3D" id="3.40.50.300">
    <property type="entry name" value="P-loop containing nucleotide triphosphate hydrolases"/>
    <property type="match status" value="2"/>
</dbReference>
<sequence>MNESTGEPGSASKFKFKKSSNQDQKNSQFFIDNDDDDYLKDIFPLKNPTKKAENDTKIVHLCKPKETTSHETPLLNEDKSILSNSKTIQLPTKSLENILLNEREINITSAKSETTTIDLKKPSKSSPGKLMAAKISNQLAAIVNLKKNDEIDSPLSSFYQRESCNINVLSNSPQATKVKINIDNQKIMNMLYEYSSSNFEDANVDILKDEKLKFQDVCLNYFNQIPLSFFEPIEGFDKTAIIRLKGVIQSLNVKLRKQNVKNLQPSTPHQQIEKAQSNSINSFFDDNEDFDLNEIANNIEEEERNRIEKLKNFKDLPLTSAMESSLTPKFKNQTNSLSAKKKLSFSQCSEDNAKADDDGFPILDYSMLQNVIPIESISKMSIPSTSNNPLKEIESTKKIDLMITDNSDKTQFKDTSFVGVFYNDVKNDGISGEFDGTNYPFSKELQHVFENTFGLRKFRQNQLQAINAALLGHDCFIIMPTGGGKSLCYQLPALLCDGVTIVISPLKSLILDQVNKLKSLDIRAAALSSDVPLDESQYVFNDLKLNNPTIKLLYVTPEKISISTNFRDTMTLMYRNRTISRIVIDEAHCVSTWGHDFRPDYKKLGILRTLFPFVPFMALTATANIRVRADVINQLKIEKCKWFLSSFNRPNLKYIVTQKTSSRTLTDIINLIKTKYSKASGIIYCLARKDCDQMAEKLQILNIKAISYHAGLSDEVRKKVQNDWFTNKYLVVCATIAFGMGIDKPDVRYVIHYSMPQSIEAYYQESGRAGRDGKLSTCILYYSYSDRTRLVNLITRDKKSSSKIQKIAINNIDLVVSFCENMIDCRRQAQLNYFGEHFSREKCIENRESACDNCTRNADYIMIDITEISRTIISSVQELCECNRFTLLHMIDVFKGAMTKKIVISGHQNTRYHGYLREWDRLDIERIFHKLVIENYLKEELTVVKDIPIPYLKLGPNVASIMKGSKKIEFVVQKSNNKNNILLKATNDTITDDPLMEELYSQCYRELLEVAKIIADELNVAVNQIMNMEAIRQMSIKLPKTLEEMLDIPHVTKANFEKYGHGFLNICQLYRSKKIDYEMAREMQREIDLEMENSTELIDYEEDDDDDDNNIDWDTFYQQIMTSSQNVAGFKRKGTGRKEIVAKKYKQTLTKK</sequence>
<feature type="compositionally biased region" description="Low complexity" evidence="23">
    <location>
        <begin position="19"/>
        <end position="30"/>
    </location>
</feature>
<reference evidence="27" key="1">
    <citation type="submission" date="2021-03" db="EMBL/GenBank/DDBJ databases">
        <title>Chromosome level genome of the anhydrobiotic midge Polypedilum vanderplanki.</title>
        <authorList>
            <person name="Yoshida Y."/>
            <person name="Kikawada T."/>
            <person name="Gusev O."/>
        </authorList>
    </citation>
    <scope>NUCLEOTIDE SEQUENCE</scope>
    <source>
        <strain evidence="27">NIAS01</strain>
        <tissue evidence="27">Whole body or cell culture</tissue>
    </source>
</reference>
<keyword evidence="7" id="KW-0227">DNA damage</keyword>
<evidence type="ECO:0000256" key="17">
    <source>
        <dbReference type="ARBA" id="ARBA00034808"/>
    </source>
</evidence>
<dbReference type="GO" id="GO:0005694">
    <property type="term" value="C:chromosome"/>
    <property type="evidence" value="ECO:0007669"/>
    <property type="project" value="TreeGrafter"/>
</dbReference>
<evidence type="ECO:0000313" key="28">
    <source>
        <dbReference type="Proteomes" id="UP001107558"/>
    </source>
</evidence>
<dbReference type="InterPro" id="IPR044876">
    <property type="entry name" value="HRDC_dom_sf"/>
</dbReference>
<dbReference type="InterPro" id="IPR036388">
    <property type="entry name" value="WH-like_DNA-bd_sf"/>
</dbReference>
<dbReference type="Gene3D" id="1.10.10.10">
    <property type="entry name" value="Winged helix-like DNA-binding domain superfamily/Winged helix DNA-binding domain"/>
    <property type="match status" value="1"/>
</dbReference>
<dbReference type="GO" id="GO:0005524">
    <property type="term" value="F:ATP binding"/>
    <property type="evidence" value="ECO:0007669"/>
    <property type="project" value="UniProtKB-KW"/>
</dbReference>
<dbReference type="EC" id="5.6.2.4" evidence="17"/>
<dbReference type="InterPro" id="IPR027417">
    <property type="entry name" value="P-loop_NTPase"/>
</dbReference>
<evidence type="ECO:0000256" key="7">
    <source>
        <dbReference type="ARBA" id="ARBA00022763"/>
    </source>
</evidence>
<dbReference type="PROSITE" id="PS50967">
    <property type="entry name" value="HRDC"/>
    <property type="match status" value="1"/>
</dbReference>
<evidence type="ECO:0000256" key="14">
    <source>
        <dbReference type="ARBA" id="ARBA00023235"/>
    </source>
</evidence>
<evidence type="ECO:0000259" key="26">
    <source>
        <dbReference type="PROSITE" id="PS51194"/>
    </source>
</evidence>
<evidence type="ECO:0000256" key="1">
    <source>
        <dbReference type="ARBA" id="ARBA00001947"/>
    </source>
</evidence>
<gene>
    <name evidence="27" type="ORF">PVAND_003238</name>
</gene>
<evidence type="ECO:0000256" key="4">
    <source>
        <dbReference type="ARBA" id="ARBA00022705"/>
    </source>
</evidence>
<dbReference type="InterPro" id="IPR018982">
    <property type="entry name" value="RQC_domain"/>
</dbReference>
<dbReference type="Pfam" id="PF00271">
    <property type="entry name" value="Helicase_C"/>
    <property type="match status" value="1"/>
</dbReference>
<evidence type="ECO:0000256" key="16">
    <source>
        <dbReference type="ARBA" id="ARBA00034617"/>
    </source>
</evidence>
<keyword evidence="12" id="KW-0238">DNA-binding</keyword>
<dbReference type="CDD" id="cd18794">
    <property type="entry name" value="SF2_C_RecQ"/>
    <property type="match status" value="1"/>
</dbReference>
<evidence type="ECO:0000256" key="15">
    <source>
        <dbReference type="ARBA" id="ARBA00023242"/>
    </source>
</evidence>
<evidence type="ECO:0000256" key="10">
    <source>
        <dbReference type="ARBA" id="ARBA00022833"/>
    </source>
</evidence>
<dbReference type="InterPro" id="IPR011545">
    <property type="entry name" value="DEAD/DEAH_box_helicase_dom"/>
</dbReference>
<dbReference type="SUPFAM" id="SSF46785">
    <property type="entry name" value="Winged helix' DNA-binding domain"/>
    <property type="match status" value="1"/>
</dbReference>
<evidence type="ECO:0000256" key="23">
    <source>
        <dbReference type="SAM" id="MobiDB-lite"/>
    </source>
</evidence>
<dbReference type="GO" id="GO:0016787">
    <property type="term" value="F:hydrolase activity"/>
    <property type="evidence" value="ECO:0007669"/>
    <property type="project" value="UniProtKB-KW"/>
</dbReference>
<dbReference type="FunFam" id="3.40.50.300:FF:000537">
    <property type="entry name" value="Bloom syndrome RecQ-like helicase"/>
    <property type="match status" value="1"/>
</dbReference>
<protein>
    <recommendedName>
        <fullName evidence="20">RecQ-like DNA helicase BLM</fullName>
        <ecNumber evidence="17">5.6.2.4</ecNumber>
    </recommendedName>
    <alternativeName>
        <fullName evidence="21">Bloom syndrome protein homolog</fullName>
    </alternativeName>
    <alternativeName>
        <fullName evidence="18">DNA 3'-5' helicase BLM</fullName>
    </alternativeName>
    <alternativeName>
        <fullName evidence="22">RecQ helicase homolog</fullName>
    </alternativeName>
</protein>
<comment type="similarity">
    <text evidence="3">Belongs to the helicase family. RecQ subfamily.</text>
</comment>
<dbReference type="OrthoDB" id="10261556at2759"/>
<dbReference type="SMART" id="SM00490">
    <property type="entry name" value="HELICc"/>
    <property type="match status" value="1"/>
</dbReference>
<dbReference type="FunFam" id="1.10.10.10:FF:000495">
    <property type="entry name" value="RecQ family helicase MusN"/>
    <property type="match status" value="1"/>
</dbReference>
<dbReference type="InterPro" id="IPR001650">
    <property type="entry name" value="Helicase_C-like"/>
</dbReference>
<keyword evidence="15" id="KW-0539">Nucleus</keyword>
<keyword evidence="14" id="KW-0413">Isomerase</keyword>
<comment type="cofactor">
    <cofactor evidence="1">
        <name>Zn(2+)</name>
        <dbReference type="ChEBI" id="CHEBI:29105"/>
    </cofactor>
</comment>
<dbReference type="GO" id="GO:0005737">
    <property type="term" value="C:cytoplasm"/>
    <property type="evidence" value="ECO:0007669"/>
    <property type="project" value="TreeGrafter"/>
</dbReference>
<dbReference type="InterPro" id="IPR036390">
    <property type="entry name" value="WH_DNA-bd_sf"/>
</dbReference>
<dbReference type="Pfam" id="PF16124">
    <property type="entry name" value="RecQ_Zn_bind"/>
    <property type="match status" value="1"/>
</dbReference>
<keyword evidence="4" id="KW-0235">DNA replication</keyword>
<proteinExistence type="inferred from homology"/>
<evidence type="ECO:0000256" key="11">
    <source>
        <dbReference type="ARBA" id="ARBA00022840"/>
    </source>
</evidence>
<dbReference type="FunFam" id="3.40.50.300:FF:000340">
    <property type="entry name" value="Bloom syndrome, RecQ helicase"/>
    <property type="match status" value="1"/>
</dbReference>
<evidence type="ECO:0000256" key="20">
    <source>
        <dbReference type="ARBA" id="ARBA00073450"/>
    </source>
</evidence>
<feature type="domain" description="HRDC" evidence="24">
    <location>
        <begin position="997"/>
        <end position="1077"/>
    </location>
</feature>
<dbReference type="InterPro" id="IPR002464">
    <property type="entry name" value="DNA/RNA_helicase_DEAH_CS"/>
</dbReference>
<evidence type="ECO:0000256" key="13">
    <source>
        <dbReference type="ARBA" id="ARBA00023204"/>
    </source>
</evidence>
<keyword evidence="6" id="KW-0547">Nucleotide-binding</keyword>
<dbReference type="GO" id="GO:0003677">
    <property type="term" value="F:DNA binding"/>
    <property type="evidence" value="ECO:0007669"/>
    <property type="project" value="UniProtKB-KW"/>
</dbReference>
<dbReference type="GO" id="GO:0000724">
    <property type="term" value="P:double-strand break repair via homologous recombination"/>
    <property type="evidence" value="ECO:0007669"/>
    <property type="project" value="TreeGrafter"/>
</dbReference>
<dbReference type="Pfam" id="PF00570">
    <property type="entry name" value="HRDC"/>
    <property type="match status" value="1"/>
</dbReference>
<dbReference type="GO" id="GO:0046872">
    <property type="term" value="F:metal ion binding"/>
    <property type="evidence" value="ECO:0007669"/>
    <property type="project" value="UniProtKB-KW"/>
</dbReference>
<evidence type="ECO:0000259" key="24">
    <source>
        <dbReference type="PROSITE" id="PS50967"/>
    </source>
</evidence>
<organism evidence="27 28">
    <name type="scientific">Polypedilum vanderplanki</name>
    <name type="common">Sleeping chironomid midge</name>
    <dbReference type="NCBI Taxonomy" id="319348"/>
    <lineage>
        <taxon>Eukaryota</taxon>
        <taxon>Metazoa</taxon>
        <taxon>Ecdysozoa</taxon>
        <taxon>Arthropoda</taxon>
        <taxon>Hexapoda</taxon>
        <taxon>Insecta</taxon>
        <taxon>Pterygota</taxon>
        <taxon>Neoptera</taxon>
        <taxon>Endopterygota</taxon>
        <taxon>Diptera</taxon>
        <taxon>Nematocera</taxon>
        <taxon>Chironomoidea</taxon>
        <taxon>Chironomidae</taxon>
        <taxon>Chironominae</taxon>
        <taxon>Polypedilum</taxon>
        <taxon>Polypedilum</taxon>
    </lineage>
</organism>
<evidence type="ECO:0000256" key="9">
    <source>
        <dbReference type="ARBA" id="ARBA00022806"/>
    </source>
</evidence>
<evidence type="ECO:0000256" key="6">
    <source>
        <dbReference type="ARBA" id="ARBA00022741"/>
    </source>
</evidence>
<feature type="domain" description="Helicase ATP-binding" evidence="25">
    <location>
        <begin position="466"/>
        <end position="641"/>
    </location>
</feature>
<evidence type="ECO:0000256" key="12">
    <source>
        <dbReference type="ARBA" id="ARBA00023125"/>
    </source>
</evidence>
<dbReference type="InterPro" id="IPR010997">
    <property type="entry name" value="HRDC-like_sf"/>
</dbReference>
<evidence type="ECO:0000256" key="2">
    <source>
        <dbReference type="ARBA" id="ARBA00004123"/>
    </source>
</evidence>
<keyword evidence="13" id="KW-0234">DNA repair</keyword>
<dbReference type="GO" id="GO:0006260">
    <property type="term" value="P:DNA replication"/>
    <property type="evidence" value="ECO:0007669"/>
    <property type="project" value="UniProtKB-KW"/>
</dbReference>
<dbReference type="GO" id="GO:0043138">
    <property type="term" value="F:3'-5' DNA helicase activity"/>
    <property type="evidence" value="ECO:0007669"/>
    <property type="project" value="UniProtKB-EC"/>
</dbReference>
<feature type="domain" description="Helicase C-terminal" evidence="26">
    <location>
        <begin position="664"/>
        <end position="815"/>
    </location>
</feature>
<evidence type="ECO:0000256" key="5">
    <source>
        <dbReference type="ARBA" id="ARBA00022723"/>
    </source>
</evidence>
<dbReference type="Proteomes" id="UP001107558">
    <property type="component" value="Chromosome 3"/>
</dbReference>
<comment type="caution">
    <text evidence="27">The sequence shown here is derived from an EMBL/GenBank/DDBJ whole genome shotgun (WGS) entry which is preliminary data.</text>
</comment>
<dbReference type="InterPro" id="IPR032284">
    <property type="entry name" value="RecQ_Zn-bd"/>
</dbReference>
<dbReference type="GO" id="GO:0005634">
    <property type="term" value="C:nucleus"/>
    <property type="evidence" value="ECO:0007669"/>
    <property type="project" value="UniProtKB-SubCell"/>
</dbReference>
<comment type="subcellular location">
    <subcellularLocation>
        <location evidence="2">Nucleus</location>
    </subcellularLocation>
</comment>
<dbReference type="SMART" id="SM00956">
    <property type="entry name" value="RQC"/>
    <property type="match status" value="1"/>
</dbReference>
<dbReference type="PANTHER" id="PTHR13710:SF153">
    <property type="entry name" value="RECQ-LIKE DNA HELICASE BLM"/>
    <property type="match status" value="1"/>
</dbReference>
<dbReference type="SMART" id="SM00341">
    <property type="entry name" value="HRDC"/>
    <property type="match status" value="1"/>
</dbReference>
<dbReference type="Pfam" id="PF00270">
    <property type="entry name" value="DEAD"/>
    <property type="match status" value="1"/>
</dbReference>
<dbReference type="PANTHER" id="PTHR13710">
    <property type="entry name" value="DNA HELICASE RECQ FAMILY MEMBER"/>
    <property type="match status" value="1"/>
</dbReference>
<keyword evidence="9" id="KW-0347">Helicase</keyword>
<dbReference type="GO" id="GO:0009378">
    <property type="term" value="F:four-way junction helicase activity"/>
    <property type="evidence" value="ECO:0007669"/>
    <property type="project" value="TreeGrafter"/>
</dbReference>
<keyword evidence="11" id="KW-0067">ATP-binding</keyword>
<evidence type="ECO:0000256" key="8">
    <source>
        <dbReference type="ARBA" id="ARBA00022801"/>
    </source>
</evidence>
<dbReference type="PROSITE" id="PS51192">
    <property type="entry name" value="HELICASE_ATP_BIND_1"/>
    <property type="match status" value="1"/>
</dbReference>
<evidence type="ECO:0000256" key="18">
    <source>
        <dbReference type="ARBA" id="ARBA00044542"/>
    </source>
</evidence>
<dbReference type="Pfam" id="PF09382">
    <property type="entry name" value="RQC"/>
    <property type="match status" value="1"/>
</dbReference>
<feature type="region of interest" description="Disordered" evidence="23">
    <location>
        <begin position="1"/>
        <end position="35"/>
    </location>
</feature>
<dbReference type="InterPro" id="IPR004589">
    <property type="entry name" value="DNA_helicase_ATP-dep_RecQ"/>
</dbReference>
<accession>A0A9J6BTW2</accession>
<keyword evidence="10" id="KW-0862">Zinc</keyword>
<dbReference type="InterPro" id="IPR014001">
    <property type="entry name" value="Helicase_ATP-bd"/>
</dbReference>
<comment type="catalytic activity">
    <reaction evidence="19">
        <text>ATP + H2O = ADP + phosphate + H(+)</text>
        <dbReference type="Rhea" id="RHEA:13065"/>
        <dbReference type="ChEBI" id="CHEBI:15377"/>
        <dbReference type="ChEBI" id="CHEBI:15378"/>
        <dbReference type="ChEBI" id="CHEBI:30616"/>
        <dbReference type="ChEBI" id="CHEBI:43474"/>
        <dbReference type="ChEBI" id="CHEBI:456216"/>
    </reaction>
</comment>
<evidence type="ECO:0000313" key="27">
    <source>
        <dbReference type="EMBL" id="KAG5673170.1"/>
    </source>
</evidence>
<dbReference type="Gene3D" id="1.10.150.80">
    <property type="entry name" value="HRDC domain"/>
    <property type="match status" value="1"/>
</dbReference>
<dbReference type="PROSITE" id="PS00690">
    <property type="entry name" value="DEAH_ATP_HELICASE"/>
    <property type="match status" value="1"/>
</dbReference>
<dbReference type="EMBL" id="JADBJN010000003">
    <property type="protein sequence ID" value="KAG5673170.1"/>
    <property type="molecule type" value="Genomic_DNA"/>
</dbReference>
<evidence type="ECO:0000256" key="3">
    <source>
        <dbReference type="ARBA" id="ARBA00005446"/>
    </source>
</evidence>
<dbReference type="SUPFAM" id="SSF47819">
    <property type="entry name" value="HRDC-like"/>
    <property type="match status" value="1"/>
</dbReference>
<dbReference type="AlphaFoldDB" id="A0A9J6BTW2"/>
<dbReference type="PROSITE" id="PS51194">
    <property type="entry name" value="HELICASE_CTER"/>
    <property type="match status" value="1"/>
</dbReference>
<keyword evidence="5" id="KW-0479">Metal-binding</keyword>
<evidence type="ECO:0000256" key="19">
    <source>
        <dbReference type="ARBA" id="ARBA00049360"/>
    </source>
</evidence>